<dbReference type="InterPro" id="IPR050309">
    <property type="entry name" value="Type-B_Carboxylest/Lipase"/>
</dbReference>
<dbReference type="OrthoDB" id="19653at2759"/>
<sequence length="558" mass="63657">MPGWVVLLLLFTTVTTSLQYSEDQYPIVATKLGKIRGNITQSRLGRVIYSFRGIRYAKPPVNELRFQPPVPAEKWEGIYDATKDGMHCPQPRRFGSSSEDCLIVNVYTTQLPTTGKNPKRPVIIHIPSGRFFNGGSISTRLGPNYFMDQDIVLVTFNYRVASLGFLSTGDKYAPGSNGLKDQVELLKWVKNNIVDFGGDPNSVTITGYSAGGSSVVMHMVSPMSRGLFHKAASMSGYALTVWQVPRNLLELSKKQARLVGCPDDTSENIVNCLKTVPAQRIGETLEDFTEFGIDPSIVWGPVIEGDFGQSRFLSENPFKLIMEGHFQEVPFLVGQTKDELGNNALLDINNASLTRELNEEFERVAPIVFLYERNTSRSRYISRYVKSFYFHDKPIDRSQVENLTRAYSDPIVGFFNNRAAKLIARCGRKPVYYYCFTFQGRYSNLYLPKPDNISWVVHLDDLMYLLYDSVNFPLFGKDSPKPEVDMVEKLTTMYANFARTGNPTPHKTEVLENVQWEPFTPKCQKYLDIGKNLVVKQRLYQRRFEFWEYLFPLSIYQK</sequence>
<evidence type="ECO:0000313" key="8">
    <source>
        <dbReference type="EMBL" id="AIY68329.1"/>
    </source>
</evidence>
<evidence type="ECO:0000256" key="3">
    <source>
        <dbReference type="ARBA" id="ARBA00022801"/>
    </source>
</evidence>
<keyword evidence="2" id="KW-0719">Serine esterase</keyword>
<evidence type="ECO:0000256" key="4">
    <source>
        <dbReference type="ARBA" id="ARBA00023157"/>
    </source>
</evidence>
<dbReference type="EMBL" id="KM220538">
    <property type="protein sequence ID" value="AIY68329.1"/>
    <property type="molecule type" value="mRNA"/>
</dbReference>
<dbReference type="PROSITE" id="PS00122">
    <property type="entry name" value="CARBOXYLESTERASE_B_1"/>
    <property type="match status" value="1"/>
</dbReference>
<dbReference type="InterPro" id="IPR002018">
    <property type="entry name" value="CarbesteraseB"/>
</dbReference>
<dbReference type="Pfam" id="PF00135">
    <property type="entry name" value="COesterase"/>
    <property type="match status" value="1"/>
</dbReference>
<dbReference type="ESTHER" id="lepde-a0a0a7enk2">
    <property type="family name" value="Carb_B_Arthropoda"/>
</dbReference>
<keyword evidence="6" id="KW-0732">Signal</keyword>
<keyword evidence="3 6" id="KW-0378">Hydrolase</keyword>
<dbReference type="SUPFAM" id="SSF53474">
    <property type="entry name" value="alpha/beta-Hydrolases"/>
    <property type="match status" value="1"/>
</dbReference>
<keyword evidence="4" id="KW-1015">Disulfide bond</keyword>
<feature type="domain" description="Carboxylesterase type B" evidence="7">
    <location>
        <begin position="25"/>
        <end position="547"/>
    </location>
</feature>
<comment type="similarity">
    <text evidence="1 6">Belongs to the type-B carboxylesterase/lipase family.</text>
</comment>
<evidence type="ECO:0000256" key="2">
    <source>
        <dbReference type="ARBA" id="ARBA00022487"/>
    </source>
</evidence>
<dbReference type="InterPro" id="IPR029058">
    <property type="entry name" value="AB_hydrolase_fold"/>
</dbReference>
<dbReference type="GO" id="GO:0052689">
    <property type="term" value="F:carboxylic ester hydrolase activity"/>
    <property type="evidence" value="ECO:0007669"/>
    <property type="project" value="UniProtKB-KW"/>
</dbReference>
<feature type="chain" id="PRO_5005109492" description="Carboxylic ester hydrolase" evidence="6">
    <location>
        <begin position="18"/>
        <end position="558"/>
    </location>
</feature>
<dbReference type="FunFam" id="3.40.50.1820:FF:000155">
    <property type="entry name" value="Carboxylic ester hydrolase"/>
    <property type="match status" value="1"/>
</dbReference>
<dbReference type="EC" id="3.1.1.-" evidence="6"/>
<dbReference type="Gene3D" id="3.40.50.1820">
    <property type="entry name" value="alpha/beta hydrolase"/>
    <property type="match status" value="1"/>
</dbReference>
<evidence type="ECO:0000256" key="1">
    <source>
        <dbReference type="ARBA" id="ARBA00005964"/>
    </source>
</evidence>
<feature type="signal peptide" evidence="6">
    <location>
        <begin position="1"/>
        <end position="17"/>
    </location>
</feature>
<evidence type="ECO:0000256" key="5">
    <source>
        <dbReference type="ARBA" id="ARBA00023180"/>
    </source>
</evidence>
<name>A0A0A7ENK2_LEPDE</name>
<evidence type="ECO:0000256" key="6">
    <source>
        <dbReference type="RuleBase" id="RU361235"/>
    </source>
</evidence>
<keyword evidence="5" id="KW-0325">Glycoprotein</keyword>
<dbReference type="PANTHER" id="PTHR11559">
    <property type="entry name" value="CARBOXYLESTERASE"/>
    <property type="match status" value="1"/>
</dbReference>
<organism evidence="8">
    <name type="scientific">Leptinotarsa decemlineata</name>
    <name type="common">Colorado potato beetle</name>
    <name type="synonym">Doryphora decemlineata</name>
    <dbReference type="NCBI Taxonomy" id="7539"/>
    <lineage>
        <taxon>Eukaryota</taxon>
        <taxon>Metazoa</taxon>
        <taxon>Ecdysozoa</taxon>
        <taxon>Arthropoda</taxon>
        <taxon>Hexapoda</taxon>
        <taxon>Insecta</taxon>
        <taxon>Pterygota</taxon>
        <taxon>Neoptera</taxon>
        <taxon>Endopterygota</taxon>
        <taxon>Coleoptera</taxon>
        <taxon>Polyphaga</taxon>
        <taxon>Cucujiformia</taxon>
        <taxon>Chrysomeloidea</taxon>
        <taxon>Chrysomelidae</taxon>
        <taxon>Chrysomelinae</taxon>
        <taxon>Doryphorini</taxon>
        <taxon>Leptinotarsa</taxon>
    </lineage>
</organism>
<accession>A0A0A7ENK2</accession>
<protein>
    <recommendedName>
        <fullName evidence="6">Carboxylic ester hydrolase</fullName>
        <ecNumber evidence="6">3.1.1.-</ecNumber>
    </recommendedName>
</protein>
<evidence type="ECO:0000259" key="7">
    <source>
        <dbReference type="Pfam" id="PF00135"/>
    </source>
</evidence>
<dbReference type="InterPro" id="IPR019826">
    <property type="entry name" value="Carboxylesterase_B_AS"/>
</dbReference>
<proteinExistence type="evidence at transcript level"/>
<dbReference type="AlphaFoldDB" id="A0A0A7ENK2"/>
<reference evidence="8" key="1">
    <citation type="submission" date="2014-07" db="EMBL/GenBank/DDBJ databases">
        <title>Identification of esterase genes and their expression profiles in several pesticides treated Colorado potato beetle, Leptinotarsa decemlineata.</title>
        <authorList>
            <person name="Lv F."/>
            <person name="Fu K."/>
        </authorList>
    </citation>
    <scope>NUCLEOTIDE SEQUENCE</scope>
</reference>